<dbReference type="AlphaFoldDB" id="A0A2N9L2C0"/>
<reference evidence="2" key="1">
    <citation type="submission" date="2018-02" db="EMBL/GenBank/DDBJ databases">
        <authorList>
            <person name="Hausmann B."/>
        </authorList>
    </citation>
    <scope>NUCLEOTIDE SEQUENCE [LARGE SCALE GENOMIC DNA]</scope>
    <source>
        <strain evidence="2">Peat soil MAG SbA5</strain>
    </source>
</reference>
<dbReference type="InterPro" id="IPR051200">
    <property type="entry name" value="Host-pathogen_enzymatic-act"/>
</dbReference>
<evidence type="ECO:0008006" key="3">
    <source>
        <dbReference type="Google" id="ProtNLM"/>
    </source>
</evidence>
<dbReference type="InterPro" id="IPR011964">
    <property type="entry name" value="YVTN_b-propeller_repeat"/>
</dbReference>
<dbReference type="Proteomes" id="UP000239735">
    <property type="component" value="Unassembled WGS sequence"/>
</dbReference>
<dbReference type="PROSITE" id="PS51257">
    <property type="entry name" value="PROKAR_LIPOPROTEIN"/>
    <property type="match status" value="1"/>
</dbReference>
<dbReference type="SUPFAM" id="SSF51004">
    <property type="entry name" value="C-terminal (heme d1) domain of cytochrome cd1-nitrite reductase"/>
    <property type="match status" value="1"/>
</dbReference>
<sequence length="283" mass="30094">MSGSRIWNLVRLGAILLPLSLAGCRENDFPQYPPNYREYVYVTNGGSDTVTVLDVVDVRVDRELAVGHDPVALAASPTRNEIYVVNAGAAGTTGSLSVIDAEHNTVSATIPLHRQPVSIDLNAAGTVAYIANTGSNSISVTDLEHRREVAQIGVGEEPVAARLDPDGKTLVVANRHSGSVSLIDAASGRARAAEWPCPCRVRRLPWCGGRGDSSRFNQGVCAVLGWSPGDGDCFGSIRCSPGRAGSPGDADGRGARACSIGAEAGRRRNFRIQFPFRLRFRDL</sequence>
<evidence type="ECO:0000313" key="1">
    <source>
        <dbReference type="EMBL" id="SPE17400.1"/>
    </source>
</evidence>
<dbReference type="Gene3D" id="2.130.10.10">
    <property type="entry name" value="YVTN repeat-like/Quinoprotein amine dehydrogenase"/>
    <property type="match status" value="1"/>
</dbReference>
<dbReference type="EMBL" id="OKRB01000001">
    <property type="protein sequence ID" value="SPE17400.1"/>
    <property type="molecule type" value="Genomic_DNA"/>
</dbReference>
<accession>A0A2N9L2C0</accession>
<dbReference type="InterPro" id="IPR019405">
    <property type="entry name" value="Lactonase_7-beta_prop"/>
</dbReference>
<protein>
    <recommendedName>
        <fullName evidence="3">YncE family protein</fullName>
    </recommendedName>
</protein>
<dbReference type="PANTHER" id="PTHR47197">
    <property type="entry name" value="PROTEIN NIRF"/>
    <property type="match status" value="1"/>
</dbReference>
<dbReference type="NCBIfam" id="TIGR02276">
    <property type="entry name" value="beta_rpt_yvtn"/>
    <property type="match status" value="1"/>
</dbReference>
<dbReference type="InterPro" id="IPR011048">
    <property type="entry name" value="Haem_d1_sf"/>
</dbReference>
<name>A0A2N9L2C0_9BACT</name>
<proteinExistence type="predicted"/>
<dbReference type="PANTHER" id="PTHR47197:SF3">
    <property type="entry name" value="DIHYDRO-HEME D1 DEHYDROGENASE"/>
    <property type="match status" value="1"/>
</dbReference>
<evidence type="ECO:0000313" key="2">
    <source>
        <dbReference type="Proteomes" id="UP000239735"/>
    </source>
</evidence>
<organism evidence="1 2">
    <name type="scientific">Candidatus Sulfuritelmatomonas gaucii</name>
    <dbReference type="NCBI Taxonomy" id="2043161"/>
    <lineage>
        <taxon>Bacteria</taxon>
        <taxon>Pseudomonadati</taxon>
        <taxon>Acidobacteriota</taxon>
        <taxon>Terriglobia</taxon>
        <taxon>Terriglobales</taxon>
        <taxon>Acidobacteriaceae</taxon>
        <taxon>Candidatus Sulfuritelmatomonas</taxon>
    </lineage>
</organism>
<dbReference type="InterPro" id="IPR015943">
    <property type="entry name" value="WD40/YVTN_repeat-like_dom_sf"/>
</dbReference>
<gene>
    <name evidence="1" type="ORF">SBA5_10086</name>
</gene>
<dbReference type="Pfam" id="PF10282">
    <property type="entry name" value="Lactonase"/>
    <property type="match status" value="1"/>
</dbReference>